<feature type="compositionally biased region" description="Polar residues" evidence="5">
    <location>
        <begin position="11"/>
        <end position="20"/>
    </location>
</feature>
<dbReference type="GO" id="GO:0050897">
    <property type="term" value="F:cobalt ion binding"/>
    <property type="evidence" value="ECO:0007669"/>
    <property type="project" value="TreeGrafter"/>
</dbReference>
<dbReference type="InterPro" id="IPR002523">
    <property type="entry name" value="MgTranspt_CorA/ZnTranspt_ZntB"/>
</dbReference>
<dbReference type="GO" id="GO:0015095">
    <property type="term" value="F:magnesium ion transmembrane transporter activity"/>
    <property type="evidence" value="ECO:0007669"/>
    <property type="project" value="TreeGrafter"/>
</dbReference>
<evidence type="ECO:0000313" key="8">
    <source>
        <dbReference type="Proteomes" id="UP000799437"/>
    </source>
</evidence>
<name>A0A6A6WAD1_9PEZI</name>
<evidence type="ECO:0000256" key="2">
    <source>
        <dbReference type="ARBA" id="ARBA00022692"/>
    </source>
</evidence>
<feature type="region of interest" description="Disordered" evidence="5">
    <location>
        <begin position="1"/>
        <end position="20"/>
    </location>
</feature>
<keyword evidence="8" id="KW-1185">Reference proteome</keyword>
<dbReference type="Proteomes" id="UP000799437">
    <property type="component" value="Unassembled WGS sequence"/>
</dbReference>
<dbReference type="Gene3D" id="1.20.58.340">
    <property type="entry name" value="Magnesium transport protein CorA, transmembrane region"/>
    <property type="match status" value="1"/>
</dbReference>
<evidence type="ECO:0000256" key="5">
    <source>
        <dbReference type="SAM" id="MobiDB-lite"/>
    </source>
</evidence>
<dbReference type="GO" id="GO:0000287">
    <property type="term" value="F:magnesium ion binding"/>
    <property type="evidence" value="ECO:0007669"/>
    <property type="project" value="TreeGrafter"/>
</dbReference>
<evidence type="ECO:0000256" key="1">
    <source>
        <dbReference type="ARBA" id="ARBA00004651"/>
    </source>
</evidence>
<dbReference type="SUPFAM" id="SSF144083">
    <property type="entry name" value="Magnesium transport protein CorA, transmembrane region"/>
    <property type="match status" value="1"/>
</dbReference>
<dbReference type="GeneID" id="54490484"/>
<feature type="transmembrane region" description="Helical" evidence="6">
    <location>
        <begin position="469"/>
        <end position="491"/>
    </location>
</feature>
<keyword evidence="4 6" id="KW-0472">Membrane</keyword>
<dbReference type="PANTHER" id="PTHR46494:SF1">
    <property type="entry name" value="CORA FAMILY METAL ION TRANSPORTER (EUROFUNG)"/>
    <property type="match status" value="1"/>
</dbReference>
<gene>
    <name evidence="7" type="ORF">EJ05DRAFT_538090</name>
</gene>
<feature type="transmembrane region" description="Helical" evidence="6">
    <location>
        <begin position="503"/>
        <end position="523"/>
    </location>
</feature>
<dbReference type="EMBL" id="ML996571">
    <property type="protein sequence ID" value="KAF2758786.1"/>
    <property type="molecule type" value="Genomic_DNA"/>
</dbReference>
<accession>A0A6A6WAD1</accession>
<comment type="subcellular location">
    <subcellularLocation>
        <location evidence="1">Cell membrane</location>
        <topology evidence="1">Multi-pass membrane protein</topology>
    </subcellularLocation>
</comment>
<protein>
    <recommendedName>
        <fullName evidence="9">Cora-domain-containing protein</fullName>
    </recommendedName>
</protein>
<dbReference type="Pfam" id="PF01544">
    <property type="entry name" value="CorA"/>
    <property type="match status" value="1"/>
</dbReference>
<dbReference type="PANTHER" id="PTHR46494">
    <property type="entry name" value="CORA FAMILY METAL ION TRANSPORTER (EUROFUNG)"/>
    <property type="match status" value="1"/>
</dbReference>
<keyword evidence="2 6" id="KW-0812">Transmembrane</keyword>
<dbReference type="InterPro" id="IPR045863">
    <property type="entry name" value="CorA_TM1_TM2"/>
</dbReference>
<dbReference type="GO" id="GO:0005886">
    <property type="term" value="C:plasma membrane"/>
    <property type="evidence" value="ECO:0007669"/>
    <property type="project" value="UniProtKB-SubCell"/>
</dbReference>
<evidence type="ECO:0000256" key="4">
    <source>
        <dbReference type="ARBA" id="ARBA00023136"/>
    </source>
</evidence>
<sequence>MQDLEQEAEVRSTSNGAKTTDCSTLCDKDSHFQQMTTSPSCTATKSTSESHTQFLIPSFNRPTLPPGNEGIFVIGRNVSGGSETSHTFLQSPEDLGVFLREQAEGRILFLRGYPSSEWLSYLGARLNLDYEYLFQHFAHSSHLESGDLLCLPPLSLIATNTIQLYFTTLGVWDNHQSEIGVTEARSKLALSFKSYMDDMIHGKGTKLCDSIVRSFHVHDLKHFSMDQQITIKLLRVEKSWTIIIWSDAGTSLESSHRGPWLDMTADHSSSIRFIPMVLQLQNGQIKDFLTTTMGKTQSSQTSSIATSEQLAQNLCALPHDFLRPLNDFTIQAHPFYALHEIFRLNAASEHQFLNLMETKAHTHGRMDNDRQRSIAEIQAIKQLIDQDHEKITDVLETIRTRGGCHWNPEPQTREADEAREAAETLHRTFRKLERRAHAVSEACRDAISMLSSDAMVREAQKSMKTAEGIAKVTFIAFVFVPLSFTTSFFGMNFAEFNGKNLGIWVWFMVSVPVLMLSLLVWWLDGQKCRRAVSWIRRLSGGRD</sequence>
<evidence type="ECO:0000256" key="3">
    <source>
        <dbReference type="ARBA" id="ARBA00022989"/>
    </source>
</evidence>
<evidence type="ECO:0000256" key="6">
    <source>
        <dbReference type="SAM" id="Phobius"/>
    </source>
</evidence>
<reference evidence="7" key="1">
    <citation type="journal article" date="2020" name="Stud. Mycol.">
        <title>101 Dothideomycetes genomes: a test case for predicting lifestyles and emergence of pathogens.</title>
        <authorList>
            <person name="Haridas S."/>
            <person name="Albert R."/>
            <person name="Binder M."/>
            <person name="Bloem J."/>
            <person name="Labutti K."/>
            <person name="Salamov A."/>
            <person name="Andreopoulos B."/>
            <person name="Baker S."/>
            <person name="Barry K."/>
            <person name="Bills G."/>
            <person name="Bluhm B."/>
            <person name="Cannon C."/>
            <person name="Castanera R."/>
            <person name="Culley D."/>
            <person name="Daum C."/>
            <person name="Ezra D."/>
            <person name="Gonzalez J."/>
            <person name="Henrissat B."/>
            <person name="Kuo A."/>
            <person name="Liang C."/>
            <person name="Lipzen A."/>
            <person name="Lutzoni F."/>
            <person name="Magnuson J."/>
            <person name="Mondo S."/>
            <person name="Nolan M."/>
            <person name="Ohm R."/>
            <person name="Pangilinan J."/>
            <person name="Park H.-J."/>
            <person name="Ramirez L."/>
            <person name="Alfaro M."/>
            <person name="Sun H."/>
            <person name="Tritt A."/>
            <person name="Yoshinaga Y."/>
            <person name="Zwiers L.-H."/>
            <person name="Turgeon B."/>
            <person name="Goodwin S."/>
            <person name="Spatafora J."/>
            <person name="Crous P."/>
            <person name="Grigoriev I."/>
        </authorList>
    </citation>
    <scope>NUCLEOTIDE SEQUENCE</scope>
    <source>
        <strain evidence="7">CBS 121739</strain>
    </source>
</reference>
<keyword evidence="3 6" id="KW-1133">Transmembrane helix</keyword>
<dbReference type="GO" id="GO:0015087">
    <property type="term" value="F:cobalt ion transmembrane transporter activity"/>
    <property type="evidence" value="ECO:0007669"/>
    <property type="project" value="TreeGrafter"/>
</dbReference>
<evidence type="ECO:0008006" key="9">
    <source>
        <dbReference type="Google" id="ProtNLM"/>
    </source>
</evidence>
<dbReference type="RefSeq" id="XP_033601237.1">
    <property type="nucleotide sequence ID" value="XM_033749430.1"/>
</dbReference>
<evidence type="ECO:0000313" key="7">
    <source>
        <dbReference type="EMBL" id="KAF2758786.1"/>
    </source>
</evidence>
<organism evidence="7 8">
    <name type="scientific">Pseudovirgaria hyperparasitica</name>
    <dbReference type="NCBI Taxonomy" id="470096"/>
    <lineage>
        <taxon>Eukaryota</taxon>
        <taxon>Fungi</taxon>
        <taxon>Dikarya</taxon>
        <taxon>Ascomycota</taxon>
        <taxon>Pezizomycotina</taxon>
        <taxon>Dothideomycetes</taxon>
        <taxon>Dothideomycetes incertae sedis</taxon>
        <taxon>Acrospermales</taxon>
        <taxon>Acrospermaceae</taxon>
        <taxon>Pseudovirgaria</taxon>
    </lineage>
</organism>
<proteinExistence type="predicted"/>
<dbReference type="OrthoDB" id="3231000at2759"/>
<dbReference type="AlphaFoldDB" id="A0A6A6WAD1"/>